<dbReference type="PANTHER" id="PTHR37848:SF1">
    <property type="entry name" value="SUN DOMAIN-CONTAINING PROTEIN"/>
    <property type="match status" value="1"/>
</dbReference>
<feature type="region of interest" description="Disordered" evidence="1">
    <location>
        <begin position="37"/>
        <end position="57"/>
    </location>
</feature>
<evidence type="ECO:0000256" key="1">
    <source>
        <dbReference type="SAM" id="MobiDB-lite"/>
    </source>
</evidence>
<feature type="compositionally biased region" description="Low complexity" evidence="1">
    <location>
        <begin position="40"/>
        <end position="57"/>
    </location>
</feature>
<feature type="transmembrane region" description="Helical" evidence="2">
    <location>
        <begin position="330"/>
        <end position="351"/>
    </location>
</feature>
<protein>
    <submittedName>
        <fullName evidence="3">Uncharacterized protein</fullName>
    </submittedName>
</protein>
<proteinExistence type="predicted"/>
<dbReference type="Proteomes" id="UP000265703">
    <property type="component" value="Unassembled WGS sequence"/>
</dbReference>
<accession>A0A397SNU7</accession>
<organism evidence="3 4">
    <name type="scientific">Glomus cerebriforme</name>
    <dbReference type="NCBI Taxonomy" id="658196"/>
    <lineage>
        <taxon>Eukaryota</taxon>
        <taxon>Fungi</taxon>
        <taxon>Fungi incertae sedis</taxon>
        <taxon>Mucoromycota</taxon>
        <taxon>Glomeromycotina</taxon>
        <taxon>Glomeromycetes</taxon>
        <taxon>Glomerales</taxon>
        <taxon>Glomeraceae</taxon>
        <taxon>Glomus</taxon>
    </lineage>
</organism>
<name>A0A397SNU7_9GLOM</name>
<gene>
    <name evidence="3" type="ORF">C1645_781269</name>
</gene>
<evidence type="ECO:0000256" key="2">
    <source>
        <dbReference type="SAM" id="Phobius"/>
    </source>
</evidence>
<dbReference type="EMBL" id="QKYT01000408">
    <property type="protein sequence ID" value="RIA85725.1"/>
    <property type="molecule type" value="Genomic_DNA"/>
</dbReference>
<sequence length="393" mass="45471">MKKENADYIYLFNESDVIRPSSSKSWSTLFNYGVDLGGDSTSPPSEPTTTLSPLPIPTTRQSNYDEALRLSHAASFSIVNPIARSANIQLEEIYISDEKKHKSPITSPHLLATKPKNYSGTADSSKEKGDVKDDISAKEYQLMMDNELKLGKTDFGVISKDPKLNKDPKELHNFFISKNDKPEMAIAIYGYHTEEKDGMTQVISSHGYEKREINDVEITDFNFKIDLSDHILPQGEIHTIPPKDDDDYDIKDSKDLMQVLEEYCKNSGGFKEIEMRKVIIWDYESLSKAIATIIRQQHYYNNIKISFPLRNNLIKVQSTSTLYNITNNKWIQLFCLLTCLWIIFWPIWWLYRKIYSVQIKSEFRMKINTKEWFENNVSRIISYAKLPNIEGEK</sequence>
<dbReference type="AlphaFoldDB" id="A0A397SNU7"/>
<dbReference type="OrthoDB" id="203796at2759"/>
<keyword evidence="2" id="KW-0812">Transmembrane</keyword>
<evidence type="ECO:0000313" key="3">
    <source>
        <dbReference type="EMBL" id="RIA85725.1"/>
    </source>
</evidence>
<feature type="region of interest" description="Disordered" evidence="1">
    <location>
        <begin position="103"/>
        <end position="132"/>
    </location>
</feature>
<dbReference type="PANTHER" id="PTHR37848">
    <property type="entry name" value="EXPRESSED PROTEIN"/>
    <property type="match status" value="1"/>
</dbReference>
<keyword evidence="4" id="KW-1185">Reference proteome</keyword>
<keyword evidence="2" id="KW-0472">Membrane</keyword>
<evidence type="ECO:0000313" key="4">
    <source>
        <dbReference type="Proteomes" id="UP000265703"/>
    </source>
</evidence>
<comment type="caution">
    <text evidence="3">The sequence shown here is derived from an EMBL/GenBank/DDBJ whole genome shotgun (WGS) entry which is preliminary data.</text>
</comment>
<keyword evidence="2" id="KW-1133">Transmembrane helix</keyword>
<reference evidence="3 4" key="1">
    <citation type="submission" date="2018-06" db="EMBL/GenBank/DDBJ databases">
        <title>Comparative genomics reveals the genomic features of Rhizophagus irregularis, R. cerebriforme, R. diaphanum and Gigaspora rosea, and their symbiotic lifestyle signature.</title>
        <authorList>
            <person name="Morin E."/>
            <person name="San Clemente H."/>
            <person name="Chen E.C.H."/>
            <person name="De La Providencia I."/>
            <person name="Hainaut M."/>
            <person name="Kuo A."/>
            <person name="Kohler A."/>
            <person name="Murat C."/>
            <person name="Tang N."/>
            <person name="Roy S."/>
            <person name="Loubradou J."/>
            <person name="Henrissat B."/>
            <person name="Grigoriev I.V."/>
            <person name="Corradi N."/>
            <person name="Roux C."/>
            <person name="Martin F.M."/>
        </authorList>
    </citation>
    <scope>NUCLEOTIDE SEQUENCE [LARGE SCALE GENOMIC DNA]</scope>
    <source>
        <strain evidence="3 4">DAOM 227022</strain>
    </source>
</reference>